<reference evidence="1" key="2">
    <citation type="submission" date="2020-05" db="UniProtKB">
        <authorList>
            <consortium name="EnsemblMetazoa"/>
        </authorList>
    </citation>
    <scope>IDENTIFICATION</scope>
    <source>
        <strain evidence="1">IAEA</strain>
    </source>
</reference>
<evidence type="ECO:0000313" key="1">
    <source>
        <dbReference type="EnsemblMetazoa" id="GPPI004231-PA"/>
    </source>
</evidence>
<keyword evidence="2" id="KW-1185">Reference proteome</keyword>
<sequence length="82" mass="9446">MQEFPSRVLANGDRFIADQLIESKAVDVLQTLIESIIKLVDSRGGASILYLHSKGNEFVNVYKMSQAMEFMKREHLRVYRVN</sequence>
<protein>
    <submittedName>
        <fullName evidence="1">Uncharacterized protein</fullName>
    </submittedName>
</protein>
<name>A0A1B0APV0_9MUSC</name>
<dbReference type="AlphaFoldDB" id="A0A1B0APV0"/>
<dbReference type="STRING" id="67801.A0A1B0APV0"/>
<dbReference type="EnsemblMetazoa" id="GPPI004231-RA">
    <property type="protein sequence ID" value="GPPI004231-PA"/>
    <property type="gene ID" value="GPPI004231"/>
</dbReference>
<dbReference type="Proteomes" id="UP000092460">
    <property type="component" value="Unassembled WGS sequence"/>
</dbReference>
<reference evidence="2" key="1">
    <citation type="submission" date="2015-01" db="EMBL/GenBank/DDBJ databases">
        <authorList>
            <person name="Aksoy S."/>
            <person name="Warren W."/>
            <person name="Wilson R.K."/>
        </authorList>
    </citation>
    <scope>NUCLEOTIDE SEQUENCE [LARGE SCALE GENOMIC DNA]</scope>
    <source>
        <strain evidence="2">IAEA</strain>
    </source>
</reference>
<evidence type="ECO:0000313" key="2">
    <source>
        <dbReference type="Proteomes" id="UP000092460"/>
    </source>
</evidence>
<proteinExistence type="predicted"/>
<dbReference type="EMBL" id="JXJN01001584">
    <property type="status" value="NOT_ANNOTATED_CDS"/>
    <property type="molecule type" value="Genomic_DNA"/>
</dbReference>
<dbReference type="VEuPathDB" id="VectorBase:GPPI004231"/>
<accession>A0A1B0APV0</accession>
<organism evidence="1 2">
    <name type="scientific">Glossina palpalis gambiensis</name>
    <dbReference type="NCBI Taxonomy" id="67801"/>
    <lineage>
        <taxon>Eukaryota</taxon>
        <taxon>Metazoa</taxon>
        <taxon>Ecdysozoa</taxon>
        <taxon>Arthropoda</taxon>
        <taxon>Hexapoda</taxon>
        <taxon>Insecta</taxon>
        <taxon>Pterygota</taxon>
        <taxon>Neoptera</taxon>
        <taxon>Endopterygota</taxon>
        <taxon>Diptera</taxon>
        <taxon>Brachycera</taxon>
        <taxon>Muscomorpha</taxon>
        <taxon>Hippoboscoidea</taxon>
        <taxon>Glossinidae</taxon>
        <taxon>Glossina</taxon>
    </lineage>
</organism>